<dbReference type="AlphaFoldDB" id="A0A918ZGF5"/>
<evidence type="ECO:0000313" key="2">
    <source>
        <dbReference type="Proteomes" id="UP000603227"/>
    </source>
</evidence>
<organism evidence="1 2">
    <name type="scientific">Streptomyces capitiformicae</name>
    <dbReference type="NCBI Taxonomy" id="2014920"/>
    <lineage>
        <taxon>Bacteria</taxon>
        <taxon>Bacillati</taxon>
        <taxon>Actinomycetota</taxon>
        <taxon>Actinomycetes</taxon>
        <taxon>Kitasatosporales</taxon>
        <taxon>Streptomycetaceae</taxon>
        <taxon>Streptomyces</taxon>
    </lineage>
</organism>
<comment type="caution">
    <text evidence="1">The sequence shown here is derived from an EMBL/GenBank/DDBJ whole genome shotgun (WGS) entry which is preliminary data.</text>
</comment>
<gene>
    <name evidence="1" type="ORF">GCM10017771_71650</name>
</gene>
<dbReference type="EMBL" id="BNAT01000034">
    <property type="protein sequence ID" value="GHE50006.1"/>
    <property type="molecule type" value="Genomic_DNA"/>
</dbReference>
<proteinExistence type="predicted"/>
<evidence type="ECO:0008006" key="3">
    <source>
        <dbReference type="Google" id="ProtNLM"/>
    </source>
</evidence>
<keyword evidence="2" id="KW-1185">Reference proteome</keyword>
<evidence type="ECO:0000313" key="1">
    <source>
        <dbReference type="EMBL" id="GHE50006.1"/>
    </source>
</evidence>
<sequence>MELIEVDGPLVTFRWHYVFADGELTSDSTLRFRERGEIEVDLAAAGYALEEVCDAPDRGGKEFVFVARRPLPA</sequence>
<accession>A0A918ZGF5</accession>
<name>A0A918ZGF5_9ACTN</name>
<dbReference type="Proteomes" id="UP000603227">
    <property type="component" value="Unassembled WGS sequence"/>
</dbReference>
<reference evidence="1" key="1">
    <citation type="journal article" date="2014" name="Int. J. Syst. Evol. Microbiol.">
        <title>Complete genome sequence of Corynebacterium casei LMG S-19264T (=DSM 44701T), isolated from a smear-ripened cheese.</title>
        <authorList>
            <consortium name="US DOE Joint Genome Institute (JGI-PGF)"/>
            <person name="Walter F."/>
            <person name="Albersmeier A."/>
            <person name="Kalinowski J."/>
            <person name="Ruckert C."/>
        </authorList>
    </citation>
    <scope>NUCLEOTIDE SEQUENCE</scope>
    <source>
        <strain evidence="1">CGMCC 4.7403</strain>
    </source>
</reference>
<reference evidence="1" key="2">
    <citation type="submission" date="2020-09" db="EMBL/GenBank/DDBJ databases">
        <authorList>
            <person name="Sun Q."/>
            <person name="Zhou Y."/>
        </authorList>
    </citation>
    <scope>NUCLEOTIDE SEQUENCE</scope>
    <source>
        <strain evidence="1">CGMCC 4.7403</strain>
    </source>
</reference>
<protein>
    <recommendedName>
        <fullName evidence="3">Class I SAM-dependent methyltransferase</fullName>
    </recommendedName>
</protein>